<organism evidence="2">
    <name type="scientific">Catovirus CTV1</name>
    <dbReference type="NCBI Taxonomy" id="1977631"/>
    <lineage>
        <taxon>Viruses</taxon>
        <taxon>Varidnaviria</taxon>
        <taxon>Bamfordvirae</taxon>
        <taxon>Nucleocytoviricota</taxon>
        <taxon>Megaviricetes</taxon>
        <taxon>Imitervirales</taxon>
        <taxon>Mimiviridae</taxon>
        <taxon>Klosneuvirinae</taxon>
        <taxon>Catovirus</taxon>
    </lineage>
</organism>
<dbReference type="InterPro" id="IPR003959">
    <property type="entry name" value="ATPase_AAA_core"/>
</dbReference>
<reference evidence="2" key="1">
    <citation type="journal article" date="2017" name="Science">
        <title>Giant viruses with an expanded complement of translation system components.</title>
        <authorList>
            <person name="Schulz F."/>
            <person name="Yutin N."/>
            <person name="Ivanova N.N."/>
            <person name="Ortega D.R."/>
            <person name="Lee T.K."/>
            <person name="Vierheilig J."/>
            <person name="Daims H."/>
            <person name="Horn M."/>
            <person name="Wagner M."/>
            <person name="Jensen G.J."/>
            <person name="Kyrpides N.C."/>
            <person name="Koonin E.V."/>
            <person name="Woyke T."/>
        </authorList>
    </citation>
    <scope>NUCLEOTIDE SEQUENCE</scope>
    <source>
        <strain evidence="2">CTV1</strain>
    </source>
</reference>
<dbReference type="Gene3D" id="3.40.50.300">
    <property type="entry name" value="P-loop containing nucleotide triphosphate hydrolases"/>
    <property type="match status" value="1"/>
</dbReference>
<dbReference type="InterPro" id="IPR003593">
    <property type="entry name" value="AAA+_ATPase"/>
</dbReference>
<accession>A0A1V0S9B7</accession>
<dbReference type="InterPro" id="IPR054289">
    <property type="entry name" value="DUF7025"/>
</dbReference>
<sequence>MNFEISQKVVTSANGQTEKTILIFSKQLDPSLMKSLLDITNNEQFYNETVQVTPEDLYQYWSEIMRRAESGNESLLGLACYLSDIFKEKAQQYNQMSEDGKITFDHLNRVFTIGSKFVAYTTNNQMVGSIVHDTKIEKGMFGERYFVIIGKFTISTGKEFIQIEKDFAISDFRGLRNISDLPVRPLSGEEHNILQKRGDKFVKYCLGTHYLTYNGEMFKQSYYGPINFNAKGRVMVDVIGFKTMNPNYERYHNNRQVCNPNIPDELKFMTWPFVHGFSLSAKQWGEIYVENLEEIKFDENAFDCLVLDNNYKEMAKALVTNVNGSFTDIISGKSGGCIFLLQGVPGTGKTLTCEAIAELLHRPLYSITVGELGTNPETLEKKLSIILETANSWNAVILIDEADIFLEKRTQDDIHRNAMVGIFLRLLERHQGVLFLTTNRADSMDAAFRSRISIIIKYDELDEKSRYQIWNNLLKAANISLDDKTITHLSKYVINGRQIKNSIRMAQCLALSAKRYVTLEDFEKVIVMM</sequence>
<dbReference type="SUPFAM" id="SSF52540">
    <property type="entry name" value="P-loop containing nucleoside triphosphate hydrolases"/>
    <property type="match status" value="1"/>
</dbReference>
<dbReference type="Pfam" id="PF22942">
    <property type="entry name" value="DUF7025"/>
    <property type="match status" value="1"/>
</dbReference>
<gene>
    <name evidence="2" type="ORF">Catovirus_1_339</name>
</gene>
<protein>
    <submittedName>
        <fullName evidence="2">AAA family ATPase</fullName>
    </submittedName>
</protein>
<proteinExistence type="predicted"/>
<dbReference type="SMART" id="SM00382">
    <property type="entry name" value="AAA"/>
    <property type="match status" value="1"/>
</dbReference>
<evidence type="ECO:0000259" key="1">
    <source>
        <dbReference type="SMART" id="SM00382"/>
    </source>
</evidence>
<dbReference type="PANTHER" id="PTHR46411">
    <property type="entry name" value="FAMILY ATPASE, PUTATIVE-RELATED"/>
    <property type="match status" value="1"/>
</dbReference>
<name>A0A1V0S9B7_9VIRU</name>
<evidence type="ECO:0000313" key="2">
    <source>
        <dbReference type="EMBL" id="ARF08289.1"/>
    </source>
</evidence>
<dbReference type="EMBL" id="KY684083">
    <property type="protein sequence ID" value="ARF08289.1"/>
    <property type="molecule type" value="Genomic_DNA"/>
</dbReference>
<dbReference type="Pfam" id="PF00004">
    <property type="entry name" value="AAA"/>
    <property type="match status" value="1"/>
</dbReference>
<dbReference type="GO" id="GO:0016887">
    <property type="term" value="F:ATP hydrolysis activity"/>
    <property type="evidence" value="ECO:0007669"/>
    <property type="project" value="InterPro"/>
</dbReference>
<dbReference type="CDD" id="cd19481">
    <property type="entry name" value="RecA-like_protease"/>
    <property type="match status" value="1"/>
</dbReference>
<dbReference type="PANTHER" id="PTHR46411:SF3">
    <property type="entry name" value="AAA+ ATPASE DOMAIN-CONTAINING PROTEIN"/>
    <property type="match status" value="1"/>
</dbReference>
<dbReference type="InterPro" id="IPR027417">
    <property type="entry name" value="P-loop_NTPase"/>
</dbReference>
<dbReference type="GO" id="GO:0005524">
    <property type="term" value="F:ATP binding"/>
    <property type="evidence" value="ECO:0007669"/>
    <property type="project" value="InterPro"/>
</dbReference>
<feature type="domain" description="AAA+ ATPase" evidence="1">
    <location>
        <begin position="335"/>
        <end position="462"/>
    </location>
</feature>